<feature type="transmembrane region" description="Helical" evidence="6">
    <location>
        <begin position="183"/>
        <end position="202"/>
    </location>
</feature>
<proteinExistence type="inferred from homology"/>
<keyword evidence="3 6" id="KW-0812">Transmembrane</keyword>
<reference evidence="8" key="1">
    <citation type="submission" date="2020-09" db="EMBL/GenBank/DDBJ databases">
        <title>Sphingomonas sp., a new species isolated from pork steak.</title>
        <authorList>
            <person name="Heidler von Heilborn D."/>
        </authorList>
    </citation>
    <scope>NUCLEOTIDE SEQUENCE [LARGE SCALE GENOMIC DNA]</scope>
</reference>
<feature type="transmembrane region" description="Helical" evidence="6">
    <location>
        <begin position="52"/>
        <end position="69"/>
    </location>
</feature>
<keyword evidence="8" id="KW-1185">Reference proteome</keyword>
<gene>
    <name evidence="7" type="ORF">H5J25_09755</name>
</gene>
<evidence type="ECO:0000313" key="8">
    <source>
        <dbReference type="Proteomes" id="UP000595894"/>
    </source>
</evidence>
<organism evidence="7 8">
    <name type="scientific">Sphingomonas aliaeris</name>
    <dbReference type="NCBI Taxonomy" id="2759526"/>
    <lineage>
        <taxon>Bacteria</taxon>
        <taxon>Pseudomonadati</taxon>
        <taxon>Pseudomonadota</taxon>
        <taxon>Alphaproteobacteria</taxon>
        <taxon>Sphingomonadales</taxon>
        <taxon>Sphingomonadaceae</taxon>
        <taxon>Sphingomonas</taxon>
    </lineage>
</organism>
<evidence type="ECO:0000313" key="7">
    <source>
        <dbReference type="EMBL" id="QQV75894.1"/>
    </source>
</evidence>
<feature type="transmembrane region" description="Helical" evidence="6">
    <location>
        <begin position="75"/>
        <end position="92"/>
    </location>
</feature>
<name>A0A974S2S7_9SPHN</name>
<feature type="transmembrane region" description="Helical" evidence="6">
    <location>
        <begin position="155"/>
        <end position="177"/>
    </location>
</feature>
<dbReference type="InterPro" id="IPR012506">
    <property type="entry name" value="TMEM86B-like"/>
</dbReference>
<keyword evidence="5 6" id="KW-0472">Membrane</keyword>
<comment type="subcellular location">
    <subcellularLocation>
        <location evidence="1">Membrane</location>
        <topology evidence="1">Multi-pass membrane protein</topology>
    </subcellularLocation>
</comment>
<feature type="transmembrane region" description="Helical" evidence="6">
    <location>
        <begin position="104"/>
        <end position="121"/>
    </location>
</feature>
<evidence type="ECO:0000256" key="5">
    <source>
        <dbReference type="ARBA" id="ARBA00023136"/>
    </source>
</evidence>
<evidence type="ECO:0000256" key="6">
    <source>
        <dbReference type="SAM" id="Phobius"/>
    </source>
</evidence>
<feature type="transmembrane region" description="Helical" evidence="6">
    <location>
        <begin position="127"/>
        <end position="148"/>
    </location>
</feature>
<dbReference type="EMBL" id="CP061035">
    <property type="protein sequence ID" value="QQV75894.1"/>
    <property type="molecule type" value="Genomic_DNA"/>
</dbReference>
<evidence type="ECO:0000256" key="1">
    <source>
        <dbReference type="ARBA" id="ARBA00004141"/>
    </source>
</evidence>
<dbReference type="AlphaFoldDB" id="A0A974S2S7"/>
<dbReference type="PANTHER" id="PTHR31885">
    <property type="entry name" value="GH04784P"/>
    <property type="match status" value="1"/>
</dbReference>
<evidence type="ECO:0000256" key="4">
    <source>
        <dbReference type="ARBA" id="ARBA00022989"/>
    </source>
</evidence>
<dbReference type="KEGG" id="sari:H5J25_09755"/>
<protein>
    <submittedName>
        <fullName evidence="7">Lysoplasmalogenase</fullName>
    </submittedName>
</protein>
<accession>A0A974S2S7</accession>
<dbReference type="Pfam" id="PF07947">
    <property type="entry name" value="YhhN"/>
    <property type="match status" value="1"/>
</dbReference>
<keyword evidence="4 6" id="KW-1133">Transmembrane helix</keyword>
<dbReference type="Proteomes" id="UP000595894">
    <property type="component" value="Chromosome"/>
</dbReference>
<feature type="transmembrane region" description="Helical" evidence="6">
    <location>
        <begin position="27"/>
        <end position="45"/>
    </location>
</feature>
<dbReference type="PANTHER" id="PTHR31885:SF6">
    <property type="entry name" value="GH04784P"/>
    <property type="match status" value="1"/>
</dbReference>
<evidence type="ECO:0000256" key="2">
    <source>
        <dbReference type="ARBA" id="ARBA00007375"/>
    </source>
</evidence>
<sequence>MNRLILAAALIAGIGFQLVKDLPPAPMIVAWKGAGVALLAIWAGSQARDRDGWLIAAALAFGALGDVLLETSGTVPGALAFLVGHVVAITLYLRCRRGSIRKSIGTATGIGLIVAIMGYLLTRDLGVAVYAFGLGAMAGGALASRFVLPLVGPGVVLFIGSDLLIFAKGSALAGSALPGLMIWPTYFAAQALIAIGVVRGLHGHARRPISAR</sequence>
<evidence type="ECO:0000256" key="3">
    <source>
        <dbReference type="ARBA" id="ARBA00022692"/>
    </source>
</evidence>
<dbReference type="GO" id="GO:0016787">
    <property type="term" value="F:hydrolase activity"/>
    <property type="evidence" value="ECO:0007669"/>
    <property type="project" value="TreeGrafter"/>
</dbReference>
<dbReference type="GO" id="GO:0016020">
    <property type="term" value="C:membrane"/>
    <property type="evidence" value="ECO:0007669"/>
    <property type="project" value="UniProtKB-SubCell"/>
</dbReference>
<dbReference type="RefSeq" id="WP_202090527.1">
    <property type="nucleotide sequence ID" value="NZ_CP061035.1"/>
</dbReference>
<comment type="similarity">
    <text evidence="2">Belongs to the TMEM86 family.</text>
</comment>